<name>A0A7C2VP95_9CREN</name>
<evidence type="ECO:0000259" key="3">
    <source>
        <dbReference type="Pfam" id="PF22691"/>
    </source>
</evidence>
<accession>A0A7C2VP95</accession>
<dbReference type="SUPFAM" id="SSF53901">
    <property type="entry name" value="Thiolase-like"/>
    <property type="match status" value="1"/>
</dbReference>
<evidence type="ECO:0000313" key="4">
    <source>
        <dbReference type="EMBL" id="HEW53148.1"/>
    </source>
</evidence>
<dbReference type="InterPro" id="IPR002155">
    <property type="entry name" value="Thiolase"/>
</dbReference>
<protein>
    <submittedName>
        <fullName evidence="4">Thiolase domain-containing protein</fullName>
    </submittedName>
</protein>
<dbReference type="InterPro" id="IPR055140">
    <property type="entry name" value="Thiolase_C_2"/>
</dbReference>
<reference evidence="4" key="1">
    <citation type="journal article" date="2020" name="mSystems">
        <title>Genome- and Community-Level Interaction Insights into Carbon Utilization and Element Cycling Functions of Hydrothermarchaeota in Hydrothermal Sediment.</title>
        <authorList>
            <person name="Zhou Z."/>
            <person name="Liu Y."/>
            <person name="Xu W."/>
            <person name="Pan J."/>
            <person name="Luo Z.H."/>
            <person name="Li M."/>
        </authorList>
    </citation>
    <scope>NUCLEOTIDE SEQUENCE [LARGE SCALE GENOMIC DNA]</scope>
    <source>
        <strain evidence="4">SpSt-16</strain>
    </source>
</reference>
<dbReference type="CDD" id="cd00829">
    <property type="entry name" value="SCP-x_thiolase"/>
    <property type="match status" value="1"/>
</dbReference>
<gene>
    <name evidence="4" type="ORF">ENO77_03135</name>
</gene>
<evidence type="ECO:0000256" key="1">
    <source>
        <dbReference type="ARBA" id="ARBA00023229"/>
    </source>
</evidence>
<sequence length="383" mass="40978">MRKVYVVGVGMTKIDRHYDKGFAELIHEAFTKAFDDSRGAIPEAIVVGNMLSSSLYQQDSLASLAADAMGLRGRGGFKVEAACGSGGHAFVAGYSLVASGLYDVVAVVGVEKMSDYPTARVTSALAQAADSEHELIYGASFPALNALVMRQYMIKYGAPREDLAIWPVRMHEHAYYNPYAQLRNKITVEDVINSNVIADPIRLMDSAPIGDGAAVVILTSEEMARRYSDTPVEVAGIGLGSEALDLGSRDDTLKPVSIVKAAEKAYSMAKVEPRDIDVAEIHDAFTITALLCIEGLGFAEWGFSWKHIRDGRFGKDDKPAINLSGGLKARGHPVGATGVYQVAEIAMQLRGDFPGLRAPSPSIGLALNTGGVATLTSIVILRR</sequence>
<keyword evidence="1" id="KW-0414">Isoprene biosynthesis</keyword>
<dbReference type="Gene3D" id="3.40.47.10">
    <property type="match status" value="1"/>
</dbReference>
<dbReference type="AlphaFoldDB" id="A0A7C2VP95"/>
<dbReference type="Pfam" id="PF00108">
    <property type="entry name" value="Thiolase_N"/>
    <property type="match status" value="1"/>
</dbReference>
<feature type="domain" description="Thiolase N-terminal" evidence="2">
    <location>
        <begin position="4"/>
        <end position="222"/>
    </location>
</feature>
<dbReference type="EMBL" id="DSGT01000009">
    <property type="protein sequence ID" value="HEW53148.1"/>
    <property type="molecule type" value="Genomic_DNA"/>
</dbReference>
<dbReference type="NCBIfam" id="NF004720">
    <property type="entry name" value="PRK06064.1"/>
    <property type="match status" value="1"/>
</dbReference>
<proteinExistence type="predicted"/>
<dbReference type="GO" id="GO:0008299">
    <property type="term" value="P:isoprenoid biosynthetic process"/>
    <property type="evidence" value="ECO:0007669"/>
    <property type="project" value="UniProtKB-KW"/>
</dbReference>
<dbReference type="PIRSF" id="PIRSF000429">
    <property type="entry name" value="Ac-CoA_Ac_transf"/>
    <property type="match status" value="1"/>
</dbReference>
<dbReference type="GO" id="GO:0016747">
    <property type="term" value="F:acyltransferase activity, transferring groups other than amino-acyl groups"/>
    <property type="evidence" value="ECO:0007669"/>
    <property type="project" value="InterPro"/>
</dbReference>
<feature type="domain" description="Thiolase C-terminal" evidence="3">
    <location>
        <begin position="246"/>
        <end position="383"/>
    </location>
</feature>
<dbReference type="Pfam" id="PF22691">
    <property type="entry name" value="Thiolase_C_1"/>
    <property type="match status" value="1"/>
</dbReference>
<dbReference type="InterPro" id="IPR016039">
    <property type="entry name" value="Thiolase-like"/>
</dbReference>
<comment type="caution">
    <text evidence="4">The sequence shown here is derived from an EMBL/GenBank/DDBJ whole genome shotgun (WGS) entry which is preliminary data.</text>
</comment>
<organism evidence="4">
    <name type="scientific">Ignisphaera aggregans</name>
    <dbReference type="NCBI Taxonomy" id="334771"/>
    <lineage>
        <taxon>Archaea</taxon>
        <taxon>Thermoproteota</taxon>
        <taxon>Thermoprotei</taxon>
        <taxon>Desulfurococcales</taxon>
        <taxon>Desulfurococcaceae</taxon>
        <taxon>Ignisphaera</taxon>
    </lineage>
</organism>
<dbReference type="InterPro" id="IPR020616">
    <property type="entry name" value="Thiolase_N"/>
</dbReference>
<dbReference type="PANTHER" id="PTHR42870">
    <property type="entry name" value="ACETYL-COA C-ACETYLTRANSFERASE"/>
    <property type="match status" value="1"/>
</dbReference>
<dbReference type="PANTHER" id="PTHR42870:SF6">
    <property type="entry name" value="ACETYL-COA C-ACYLTRANSFERASE"/>
    <property type="match status" value="1"/>
</dbReference>
<evidence type="ECO:0000259" key="2">
    <source>
        <dbReference type="Pfam" id="PF00108"/>
    </source>
</evidence>